<reference evidence="1 2" key="1">
    <citation type="submission" date="2011-02" db="EMBL/GenBank/DDBJ databases">
        <title>The Genome Sequence of Sphaeroforma arctica JP610.</title>
        <authorList>
            <consortium name="The Broad Institute Genome Sequencing Platform"/>
            <person name="Russ C."/>
            <person name="Cuomo C."/>
            <person name="Young S.K."/>
            <person name="Zeng Q."/>
            <person name="Gargeya S."/>
            <person name="Alvarado L."/>
            <person name="Berlin A."/>
            <person name="Chapman S.B."/>
            <person name="Chen Z."/>
            <person name="Freedman E."/>
            <person name="Gellesch M."/>
            <person name="Goldberg J."/>
            <person name="Griggs A."/>
            <person name="Gujja S."/>
            <person name="Heilman E."/>
            <person name="Heiman D."/>
            <person name="Howarth C."/>
            <person name="Mehta T."/>
            <person name="Neiman D."/>
            <person name="Pearson M."/>
            <person name="Roberts A."/>
            <person name="Saif S."/>
            <person name="Shea T."/>
            <person name="Shenoy N."/>
            <person name="Sisk P."/>
            <person name="Stolte C."/>
            <person name="Sykes S."/>
            <person name="White J."/>
            <person name="Yandava C."/>
            <person name="Burger G."/>
            <person name="Gray M.W."/>
            <person name="Holland P.W.H."/>
            <person name="King N."/>
            <person name="Lang F.B.F."/>
            <person name="Roger A.J."/>
            <person name="Ruiz-Trillo I."/>
            <person name="Haas B."/>
            <person name="Nusbaum C."/>
            <person name="Birren B."/>
        </authorList>
    </citation>
    <scope>NUCLEOTIDE SEQUENCE [LARGE SCALE GENOMIC DNA]</scope>
    <source>
        <strain evidence="1 2">JP610</strain>
    </source>
</reference>
<accession>A0A0L0FKA9</accession>
<dbReference type="OrthoDB" id="1500228at2759"/>
<dbReference type="RefSeq" id="XP_014151092.1">
    <property type="nucleotide sequence ID" value="XM_014295617.1"/>
</dbReference>
<dbReference type="GeneID" id="25910847"/>
<dbReference type="AlphaFoldDB" id="A0A0L0FKA9"/>
<dbReference type="Gene3D" id="3.40.47.10">
    <property type="match status" value="1"/>
</dbReference>
<organism evidence="1 2">
    <name type="scientific">Sphaeroforma arctica JP610</name>
    <dbReference type="NCBI Taxonomy" id="667725"/>
    <lineage>
        <taxon>Eukaryota</taxon>
        <taxon>Ichthyosporea</taxon>
        <taxon>Ichthyophonida</taxon>
        <taxon>Sphaeroforma</taxon>
    </lineage>
</organism>
<evidence type="ECO:0000313" key="2">
    <source>
        <dbReference type="Proteomes" id="UP000054560"/>
    </source>
</evidence>
<dbReference type="InterPro" id="IPR016039">
    <property type="entry name" value="Thiolase-like"/>
</dbReference>
<dbReference type="Proteomes" id="UP000054560">
    <property type="component" value="Unassembled WGS sequence"/>
</dbReference>
<dbReference type="GO" id="GO:0016746">
    <property type="term" value="F:acyltransferase activity"/>
    <property type="evidence" value="ECO:0007669"/>
    <property type="project" value="InterPro"/>
</dbReference>
<evidence type="ECO:0000313" key="1">
    <source>
        <dbReference type="EMBL" id="KNC77190.1"/>
    </source>
</evidence>
<name>A0A0L0FKA9_9EUKA</name>
<protein>
    <submittedName>
        <fullName evidence="1">Uncharacterized protein</fullName>
    </submittedName>
</protein>
<proteinExistence type="predicted"/>
<dbReference type="EMBL" id="KQ242810">
    <property type="protein sequence ID" value="KNC77190.1"/>
    <property type="molecule type" value="Genomic_DNA"/>
</dbReference>
<sequence>MSLFADGSGAFVVAPEGQWRIRQAGCNLVPDTKHLLGMRPQVYGQPYRSCYTMTLHWDVPSALGEYMDSGNGAELLEKVLGDHAIQEQLPALAVHPGGPAILTRCSLRTTSSP</sequence>
<gene>
    <name evidence="1" type="ORF">SARC_10343</name>
</gene>
<keyword evidence="2" id="KW-1185">Reference proteome</keyword>